<name>A0ABW5SCS4_9FLAO</name>
<sequence length="208" mass="24531">MKFSIDFKEAVLALSQKEKDQLLLRLLKKDKNLIKQLHFRLIDDKNVDERRAILEQHILKISKKIAQESVSLNQLKVFTSRLSSEISDHSRTTKDQFGEVYLNLLMLNNLLKYGTSLFENSNLYASQKFYIYIIKRIFKCLVQIKKMHQDLHLEFQPLLEELSENIVKNELLTKKCIHHGLDFNWLNVHHIPEDITGIQKELKQAGFL</sequence>
<reference evidence="2" key="1">
    <citation type="journal article" date="2019" name="Int. J. Syst. Evol. Microbiol.">
        <title>The Global Catalogue of Microorganisms (GCM) 10K type strain sequencing project: providing services to taxonomists for standard genome sequencing and annotation.</title>
        <authorList>
            <consortium name="The Broad Institute Genomics Platform"/>
            <consortium name="The Broad Institute Genome Sequencing Center for Infectious Disease"/>
            <person name="Wu L."/>
            <person name="Ma J."/>
        </authorList>
    </citation>
    <scope>NUCLEOTIDE SEQUENCE [LARGE SCALE GENOMIC DNA]</scope>
    <source>
        <strain evidence="2">KCTC 42255</strain>
    </source>
</reference>
<comment type="caution">
    <text evidence="1">The sequence shown here is derived from an EMBL/GenBank/DDBJ whole genome shotgun (WGS) entry which is preliminary data.</text>
</comment>
<gene>
    <name evidence="1" type="ORF">ACFSQ0_02990</name>
</gene>
<dbReference type="Proteomes" id="UP001597357">
    <property type="component" value="Unassembled WGS sequence"/>
</dbReference>
<evidence type="ECO:0000313" key="1">
    <source>
        <dbReference type="EMBL" id="MFD2696944.1"/>
    </source>
</evidence>
<keyword evidence="2" id="KW-1185">Reference proteome</keyword>
<accession>A0ABW5SCS4</accession>
<proteinExistence type="predicted"/>
<evidence type="ECO:0008006" key="3">
    <source>
        <dbReference type="Google" id="ProtNLM"/>
    </source>
</evidence>
<dbReference type="EMBL" id="JBHULZ010000014">
    <property type="protein sequence ID" value="MFD2696944.1"/>
    <property type="molecule type" value="Genomic_DNA"/>
</dbReference>
<organism evidence="1 2">
    <name type="scientific">Mesonia sediminis</name>
    <dbReference type="NCBI Taxonomy" id="1703946"/>
    <lineage>
        <taxon>Bacteria</taxon>
        <taxon>Pseudomonadati</taxon>
        <taxon>Bacteroidota</taxon>
        <taxon>Flavobacteriia</taxon>
        <taxon>Flavobacteriales</taxon>
        <taxon>Flavobacteriaceae</taxon>
        <taxon>Mesonia</taxon>
    </lineage>
</organism>
<dbReference type="RefSeq" id="WP_379043908.1">
    <property type="nucleotide sequence ID" value="NZ_JBHULZ010000014.1"/>
</dbReference>
<evidence type="ECO:0000313" key="2">
    <source>
        <dbReference type="Proteomes" id="UP001597357"/>
    </source>
</evidence>
<protein>
    <recommendedName>
        <fullName evidence="3">Deoxyuridine 5'-triphosphate nucleotidohydrolase</fullName>
    </recommendedName>
</protein>